<dbReference type="KEGG" id="pfh:PFHG_05556"/>
<sequence length="166" mass="18784">MDKLIEHEEKDAKQCIEKHTCPPPEDTSRGRSLPPAGAGDDEDEDDEEDDEEEEVENHTEEEPHDHDAECKCHENVPTSPPDACEIADAILTREGATNYIDVCKQKYDGGKKSYPGWNCNSKTFFAWHKFKKDKEKKEQDLGGFASFDNEDTLPQPDDELNGEICV</sequence>
<organism evidence="2 3">
    <name type="scientific">Plasmodium falciparum (isolate HB3)</name>
    <dbReference type="NCBI Taxonomy" id="137071"/>
    <lineage>
        <taxon>Eukaryota</taxon>
        <taxon>Sar</taxon>
        <taxon>Alveolata</taxon>
        <taxon>Apicomplexa</taxon>
        <taxon>Aconoidasida</taxon>
        <taxon>Haemosporida</taxon>
        <taxon>Plasmodiidae</taxon>
        <taxon>Plasmodium</taxon>
        <taxon>Plasmodium (Laverania)</taxon>
    </lineage>
</organism>
<evidence type="ECO:0000313" key="2">
    <source>
        <dbReference type="EMBL" id="KOB64234.1"/>
    </source>
</evidence>
<feature type="region of interest" description="Disordered" evidence="1">
    <location>
        <begin position="1"/>
        <end position="76"/>
    </location>
</feature>
<reference evidence="3" key="2">
    <citation type="submission" date="2006-03" db="EMBL/GenBank/DDBJ databases">
        <title>The genome sequence of the Plasmodium falciparum HB3.</title>
        <authorList>
            <consortium name="The Broad Institute Genome Sequencing Platform"/>
            <person name="Birren B."/>
            <person name="Lander E."/>
            <person name="Galagan J."/>
            <person name="Nusbaum C."/>
            <person name="Devon K."/>
            <person name="Henn M."/>
            <person name="Jaffe D."/>
            <person name="Butler J."/>
            <person name="Alvarez P."/>
            <person name="Gnerre S."/>
            <person name="Grabherr M."/>
            <person name="Kleber M."/>
            <person name="Mauceli E."/>
            <person name="Brockman W."/>
            <person name="MacCallum I.A."/>
            <person name="Rounsley S."/>
            <person name="Young S."/>
            <person name="LaButti K."/>
            <person name="Pushparaj V."/>
            <person name="DeCaprio D."/>
            <person name="Crawford M."/>
            <person name="Koehrsen M."/>
            <person name="Engels R."/>
            <person name="Montgomery P."/>
            <person name="Pearson M."/>
            <person name="Howarth C."/>
            <person name="Larson L."/>
            <person name="Luoma S."/>
            <person name="White J."/>
            <person name="Kodira C."/>
            <person name="Zeng Q."/>
            <person name="Oleary S."/>
            <person name="Yandava C."/>
            <person name="Alvarado L."/>
            <person name="Wirth D."/>
            <person name="Volkman S."/>
            <person name="Hartl D."/>
        </authorList>
    </citation>
    <scope>NUCLEOTIDE SEQUENCE [LARGE SCALE GENOMIC DNA]</scope>
</reference>
<dbReference type="Proteomes" id="UP000054289">
    <property type="component" value="Unassembled WGS sequence"/>
</dbReference>
<name>A0A0L7KMR9_PLAFX</name>
<accession>A0A0L7KMR9</accession>
<dbReference type="EMBL" id="GG701179">
    <property type="protein sequence ID" value="KOB64234.1"/>
    <property type="molecule type" value="Genomic_DNA"/>
</dbReference>
<feature type="region of interest" description="Disordered" evidence="1">
    <location>
        <begin position="142"/>
        <end position="166"/>
    </location>
</feature>
<reference evidence="2 3" key="1">
    <citation type="submission" date="2006-03" db="EMBL/GenBank/DDBJ databases">
        <title>Annotation of Plasmodium falciparum HB3.</title>
        <authorList>
            <consortium name="The Broad Institute Genome Sequencing Platform"/>
            <person name="Volkman S.K."/>
            <person name="Neafsey D.E."/>
            <person name="Dash A.P."/>
            <person name="Chitnis C.E."/>
            <person name="Hartl D.L."/>
            <person name="Young S.K."/>
            <person name="Zeng Q."/>
            <person name="Koehrsen M."/>
            <person name="Alvarado L."/>
            <person name="Berlin A."/>
            <person name="Borenstein D."/>
            <person name="Chapman S.B."/>
            <person name="Chen Z."/>
            <person name="Engels R."/>
            <person name="Freedman E."/>
            <person name="Gellesch M."/>
            <person name="Goldberg J."/>
            <person name="Griggs A."/>
            <person name="Gujja S."/>
            <person name="Heilman E.R."/>
            <person name="Heiman D.I."/>
            <person name="Howarth C."/>
            <person name="Jen D."/>
            <person name="Larson L."/>
            <person name="Mehta T."/>
            <person name="Neiman D."/>
            <person name="Park D."/>
            <person name="Pearson M."/>
            <person name="Roberts A."/>
            <person name="Saif S."/>
            <person name="Shea T."/>
            <person name="Shenoy N."/>
            <person name="Sisk P."/>
            <person name="Stolte C."/>
            <person name="Sykes S."/>
            <person name="Walk T."/>
            <person name="White J."/>
            <person name="Yandava C."/>
            <person name="Haas B."/>
            <person name="Henn M.R."/>
            <person name="Nusbaum C."/>
            <person name="Birren B."/>
        </authorList>
    </citation>
    <scope>NUCLEOTIDE SEQUENCE [LARGE SCALE GENOMIC DNA]</scope>
    <source>
        <strain evidence="2">HB3</strain>
    </source>
</reference>
<dbReference type="AlphaFoldDB" id="A0A0L7KMR9"/>
<feature type="compositionally biased region" description="Basic and acidic residues" evidence="1">
    <location>
        <begin position="56"/>
        <end position="74"/>
    </location>
</feature>
<evidence type="ECO:0000313" key="3">
    <source>
        <dbReference type="Proteomes" id="UP000054289"/>
    </source>
</evidence>
<proteinExistence type="predicted"/>
<feature type="compositionally biased region" description="Acidic residues" evidence="1">
    <location>
        <begin position="39"/>
        <end position="55"/>
    </location>
</feature>
<feature type="compositionally biased region" description="Acidic residues" evidence="1">
    <location>
        <begin position="148"/>
        <end position="166"/>
    </location>
</feature>
<protein>
    <submittedName>
        <fullName evidence="2">PfEMP1</fullName>
    </submittedName>
</protein>
<feature type="compositionally biased region" description="Basic and acidic residues" evidence="1">
    <location>
        <begin position="1"/>
        <end position="20"/>
    </location>
</feature>
<evidence type="ECO:0000256" key="1">
    <source>
        <dbReference type="SAM" id="MobiDB-lite"/>
    </source>
</evidence>
<gene>
    <name evidence="2" type="ORF">PFHG_05556</name>
</gene>